<dbReference type="RefSeq" id="WP_136555822.1">
    <property type="nucleotide sequence ID" value="NZ_STGJ01000026.1"/>
</dbReference>
<dbReference type="Gene3D" id="1.20.120.520">
    <property type="entry name" value="nmb1532 protein domain like"/>
    <property type="match status" value="1"/>
</dbReference>
<evidence type="ECO:0000313" key="7">
    <source>
        <dbReference type="Proteomes" id="UP000308891"/>
    </source>
</evidence>
<dbReference type="GO" id="GO:0005737">
    <property type="term" value="C:cytoplasm"/>
    <property type="evidence" value="ECO:0007669"/>
    <property type="project" value="UniProtKB-SubCell"/>
</dbReference>
<evidence type="ECO:0000256" key="1">
    <source>
        <dbReference type="ARBA" id="ARBA00004496"/>
    </source>
</evidence>
<dbReference type="EMBL" id="STGJ01000026">
    <property type="protein sequence ID" value="TIC78529.1"/>
    <property type="molecule type" value="Genomic_DNA"/>
</dbReference>
<keyword evidence="3" id="KW-0479">Metal-binding</keyword>
<dbReference type="Pfam" id="PF01814">
    <property type="entry name" value="Hemerythrin"/>
    <property type="match status" value="1"/>
</dbReference>
<dbReference type="AlphaFoldDB" id="A0A4T0UJ18"/>
<keyword evidence="4" id="KW-0408">Iron</keyword>
<protein>
    <submittedName>
        <fullName evidence="6">Iron-sulfur cluster repair protein YtfE</fullName>
    </submittedName>
</protein>
<dbReference type="InterPro" id="IPR012312">
    <property type="entry name" value="Hemerythrin-like"/>
</dbReference>
<evidence type="ECO:0000259" key="5">
    <source>
        <dbReference type="Pfam" id="PF01814"/>
    </source>
</evidence>
<evidence type="ECO:0000256" key="3">
    <source>
        <dbReference type="ARBA" id="ARBA00022723"/>
    </source>
</evidence>
<reference evidence="6 7" key="1">
    <citation type="submission" date="2019-04" db="EMBL/GenBank/DDBJ databases">
        <title>Crenobacter sp. nov.</title>
        <authorList>
            <person name="Shi S."/>
        </authorList>
    </citation>
    <scope>NUCLEOTIDE SEQUENCE [LARGE SCALE GENOMIC DNA]</scope>
    <source>
        <strain evidence="6 7">GY 70310</strain>
    </source>
</reference>
<keyword evidence="7" id="KW-1185">Reference proteome</keyword>
<keyword evidence="2" id="KW-0963">Cytoplasm</keyword>
<accession>A0A4T0UJ18</accession>
<dbReference type="NCBIfam" id="NF008221">
    <property type="entry name" value="PRK10992.1"/>
    <property type="match status" value="1"/>
</dbReference>
<evidence type="ECO:0000256" key="2">
    <source>
        <dbReference type="ARBA" id="ARBA00022490"/>
    </source>
</evidence>
<proteinExistence type="predicted"/>
<gene>
    <name evidence="6" type="primary">ytfE</name>
    <name evidence="6" type="ORF">E5K04_15845</name>
</gene>
<name>A0A4T0UJ18_9NEIS</name>
<dbReference type="PANTHER" id="PTHR36438">
    <property type="entry name" value="IRON-SULFUR CLUSTER REPAIR PROTEIN YTFE"/>
    <property type="match status" value="1"/>
</dbReference>
<feature type="domain" description="Hemerythrin-like" evidence="5">
    <location>
        <begin position="82"/>
        <end position="221"/>
    </location>
</feature>
<dbReference type="OrthoDB" id="9797132at2"/>
<evidence type="ECO:0000256" key="4">
    <source>
        <dbReference type="ARBA" id="ARBA00023004"/>
    </source>
</evidence>
<evidence type="ECO:0000313" key="6">
    <source>
        <dbReference type="EMBL" id="TIC78529.1"/>
    </source>
</evidence>
<comment type="caution">
    <text evidence="6">The sequence shown here is derived from an EMBL/GenBank/DDBJ whole genome shotgun (WGS) entry which is preliminary data.</text>
</comment>
<organism evidence="6 7">
    <name type="scientific">Crenobacter intestini</name>
    <dbReference type="NCBI Taxonomy" id="2563443"/>
    <lineage>
        <taxon>Bacteria</taxon>
        <taxon>Pseudomonadati</taxon>
        <taxon>Pseudomonadota</taxon>
        <taxon>Betaproteobacteria</taxon>
        <taxon>Neisseriales</taxon>
        <taxon>Neisseriaceae</taxon>
        <taxon>Crenobacter</taxon>
    </lineage>
</organism>
<dbReference type="Proteomes" id="UP000308891">
    <property type="component" value="Unassembled WGS sequence"/>
</dbReference>
<dbReference type="Pfam" id="PF04405">
    <property type="entry name" value="ScdA_N"/>
    <property type="match status" value="1"/>
</dbReference>
<dbReference type="PANTHER" id="PTHR36438:SF1">
    <property type="entry name" value="IRON-SULFUR CLUSTER REPAIR PROTEIN YTFE"/>
    <property type="match status" value="1"/>
</dbReference>
<comment type="subcellular location">
    <subcellularLocation>
        <location evidence="1">Cytoplasm</location>
    </subcellularLocation>
</comment>
<dbReference type="NCBIfam" id="TIGR03652">
    <property type="entry name" value="FeS_repair_RIC"/>
    <property type="match status" value="1"/>
</dbReference>
<dbReference type="InterPro" id="IPR019903">
    <property type="entry name" value="RIC_family"/>
</dbReference>
<dbReference type="GO" id="GO:0046872">
    <property type="term" value="F:metal ion binding"/>
    <property type="evidence" value="ECO:0007669"/>
    <property type="project" value="UniProtKB-KW"/>
</dbReference>
<sequence>MLAQQTAMSIDATQPIGQIAVALPGAIAVFRRLKLDYCCGGQTSLQQAAQEKALALAPILAELAALQRRDDTPEFASAGALIDHILERYHDVHRAQLPELIEMAKRVESVHRGHANVPVGLSVLLIQMQGELLDHMKKEELILFPMLRTGGNPYAANPIGMMRSEHVEHGATLEYLAAKTNDMNAPHDACTTWQALYAGLRQLREDLINHIHLENNILFPQFEIDTASTGCGPNGCACSGM</sequence>